<dbReference type="RefSeq" id="WP_238307056.1">
    <property type="nucleotide sequence ID" value="NZ_BPQM01000164.1"/>
</dbReference>
<organism evidence="1 2">
    <name type="scientific">Methylobacterium gregans</name>
    <dbReference type="NCBI Taxonomy" id="374424"/>
    <lineage>
        <taxon>Bacteria</taxon>
        <taxon>Pseudomonadati</taxon>
        <taxon>Pseudomonadota</taxon>
        <taxon>Alphaproteobacteria</taxon>
        <taxon>Hyphomicrobiales</taxon>
        <taxon>Methylobacteriaceae</taxon>
        <taxon>Methylobacterium</taxon>
    </lineage>
</organism>
<keyword evidence="2" id="KW-1185">Reference proteome</keyword>
<evidence type="ECO:0000313" key="2">
    <source>
        <dbReference type="Proteomes" id="UP001055108"/>
    </source>
</evidence>
<comment type="caution">
    <text evidence="1">The sequence shown here is derived from an EMBL/GenBank/DDBJ whole genome shotgun (WGS) entry which is preliminary data.</text>
</comment>
<sequence length="81" mass="9053">MGAVLPDRPDAEDGAFLALHEERERLERALALTQARQRFSSDPGDVDSARDEEAALLASLDRVMTMIRAAEYKRGPGARRW</sequence>
<proteinExistence type="predicted"/>
<reference evidence="1" key="2">
    <citation type="submission" date="2021-08" db="EMBL/GenBank/DDBJ databases">
        <authorList>
            <person name="Tani A."/>
            <person name="Ola A."/>
            <person name="Ogura Y."/>
            <person name="Katsura K."/>
            <person name="Hayashi T."/>
        </authorList>
    </citation>
    <scope>NUCLEOTIDE SEQUENCE</scope>
    <source>
        <strain evidence="1">NBRC 103626</strain>
    </source>
</reference>
<reference evidence="1" key="1">
    <citation type="journal article" date="2016" name="Front. Microbiol.">
        <title>Genome Sequence of the Piezophilic, Mesophilic Sulfate-Reducing Bacterium Desulfovibrio indicus J2T.</title>
        <authorList>
            <person name="Cao J."/>
            <person name="Maignien L."/>
            <person name="Shao Z."/>
            <person name="Alain K."/>
            <person name="Jebbar M."/>
        </authorList>
    </citation>
    <scope>NUCLEOTIDE SEQUENCE</scope>
    <source>
        <strain evidence="1">NBRC 103626</strain>
    </source>
</reference>
<accession>A0AA37HUC0</accession>
<protein>
    <submittedName>
        <fullName evidence="1">Uncharacterized protein</fullName>
    </submittedName>
</protein>
<dbReference type="EMBL" id="BPQM01000164">
    <property type="protein sequence ID" value="GJD81831.1"/>
    <property type="molecule type" value="Genomic_DNA"/>
</dbReference>
<evidence type="ECO:0000313" key="1">
    <source>
        <dbReference type="EMBL" id="GJD81831.1"/>
    </source>
</evidence>
<name>A0AA37HUC0_9HYPH</name>
<dbReference type="AlphaFoldDB" id="A0AA37HUC0"/>
<gene>
    <name evidence="1" type="ORF">NBEOAGPD_5085</name>
</gene>
<dbReference type="Proteomes" id="UP001055108">
    <property type="component" value="Unassembled WGS sequence"/>
</dbReference>